<dbReference type="AlphaFoldDB" id="A0AAV5VGV8"/>
<sequence>QVSHSCNNVIVEFFRNLPQIHMARALYLDRGSDTEPVPEIIVAIEVAVADWPHFSSTLGHWERCDSVSEIPVVAVRRKFTIAARKRCDHLVFSVMALLCVAIIVSAICSESVWMVIAEVALFVMIEAFIWRYRCPYCNPSLATLKSLAESIRT</sequence>
<feature type="non-terminal residue" evidence="2">
    <location>
        <position position="153"/>
    </location>
</feature>
<proteinExistence type="predicted"/>
<protein>
    <recommendedName>
        <fullName evidence="4">Transmembrane protein</fullName>
    </recommendedName>
</protein>
<evidence type="ECO:0000313" key="2">
    <source>
        <dbReference type="EMBL" id="GMT17830.1"/>
    </source>
</evidence>
<feature type="transmembrane region" description="Helical" evidence="1">
    <location>
        <begin position="113"/>
        <end position="130"/>
    </location>
</feature>
<organism evidence="2 3">
    <name type="scientific">Pristionchus fissidentatus</name>
    <dbReference type="NCBI Taxonomy" id="1538716"/>
    <lineage>
        <taxon>Eukaryota</taxon>
        <taxon>Metazoa</taxon>
        <taxon>Ecdysozoa</taxon>
        <taxon>Nematoda</taxon>
        <taxon>Chromadorea</taxon>
        <taxon>Rhabditida</taxon>
        <taxon>Rhabditina</taxon>
        <taxon>Diplogasteromorpha</taxon>
        <taxon>Diplogasteroidea</taxon>
        <taxon>Neodiplogasteridae</taxon>
        <taxon>Pristionchus</taxon>
    </lineage>
</organism>
<name>A0AAV5VGV8_9BILA</name>
<evidence type="ECO:0000256" key="1">
    <source>
        <dbReference type="SAM" id="Phobius"/>
    </source>
</evidence>
<evidence type="ECO:0008006" key="4">
    <source>
        <dbReference type="Google" id="ProtNLM"/>
    </source>
</evidence>
<keyword evidence="1" id="KW-0472">Membrane</keyword>
<keyword evidence="1" id="KW-0812">Transmembrane</keyword>
<comment type="caution">
    <text evidence="2">The sequence shown here is derived from an EMBL/GenBank/DDBJ whole genome shotgun (WGS) entry which is preliminary data.</text>
</comment>
<reference evidence="2" key="1">
    <citation type="submission" date="2023-10" db="EMBL/GenBank/DDBJ databases">
        <title>Genome assembly of Pristionchus species.</title>
        <authorList>
            <person name="Yoshida K."/>
            <person name="Sommer R.J."/>
        </authorList>
    </citation>
    <scope>NUCLEOTIDE SEQUENCE</scope>
    <source>
        <strain evidence="2">RS5133</strain>
    </source>
</reference>
<feature type="transmembrane region" description="Helical" evidence="1">
    <location>
        <begin position="87"/>
        <end position="107"/>
    </location>
</feature>
<accession>A0AAV5VGV8</accession>
<feature type="non-terminal residue" evidence="2">
    <location>
        <position position="1"/>
    </location>
</feature>
<dbReference type="Proteomes" id="UP001432322">
    <property type="component" value="Unassembled WGS sequence"/>
</dbReference>
<gene>
    <name evidence="2" type="ORF">PFISCL1PPCAC_9127</name>
</gene>
<keyword evidence="3" id="KW-1185">Reference proteome</keyword>
<dbReference type="EMBL" id="BTSY01000003">
    <property type="protein sequence ID" value="GMT17830.1"/>
    <property type="molecule type" value="Genomic_DNA"/>
</dbReference>
<keyword evidence="1" id="KW-1133">Transmembrane helix</keyword>
<evidence type="ECO:0000313" key="3">
    <source>
        <dbReference type="Proteomes" id="UP001432322"/>
    </source>
</evidence>